<sequence length="945" mass="106666">MSATQSELELPPALPEPKPVDFKITIHSIEGLKFLTELGNNQLAASILFPTHSTDTMSPLFFPSSKILFEYSEEYSFQLYPLSTINALLANPLELFLYICTPDMKKQTQVVHFIFPFDQLFFNDSYLSSVEGKVLLDGQSVISPDGIKANIECSWSKPIFDHETQQDSLIATFNVQSLNSPPLAMVNCSTQPNNLATHIFTYTLFAELPDNQVFVIEEGKFQSTSSDGSDALIQFNSIQKFLIQPDGLKKWKDLAESDQVITLYLKPELSPLIQPLGIPNEQFSALCGFAEIPLSHFAKAGRSHFQASIPIFRDEDYTEHLPGSLLLSPTGFPPEPTPEASKKKTLTKKPTPSARIQASTTSKNGKQTPTKKPRALTAKDKKLLAQLQTVMKFDEDKDYFKESTTSLKLEITLSRPIIPRPATPASSKTPEEIIKPLPKMHEHKLADATEEFCRQINIAIDKLEYKKGIKGEELQNLKMILKEGLKPSIVDIVKNIFLDGHSLDDFEISPSFIAELRSFLILNVNRVMNYKYDLSYPRPPPHVDDMDSIQITNRIHSQTFHKTDDLETLYIKRCEVDPSNPQWLFELALYYNDIKSPKALECFAQAISIDYNFTAAILGFCAQLALTGNREDCIVLLNMLANRKPNDPTVTVCLSILYQLIESSKSDEYLSKVSLMSSNLPKSPNIIAATSLLDVHDTYISEIVLTREQLQCQVSKELLVLLAKFTQQNGEFSRAQEYLKESLEADHENLNTWKMLGEFQYASCEYEKALISFEQMLALADKPDPEVCLRHALIDLLHGNYAKSFDLLIFTVQQIDIALAWTALGVCCLRMGDLDECEVALTKANEMDKWDPTTWGYCAILCCLAGRMIEGEQALVYAKRLHLRDYRLIGELIRKFETIATGEETINCISELRQIKESDCHASLEPDNAENAYLEHNEEEAYNDI</sequence>
<dbReference type="SMART" id="SM00028">
    <property type="entry name" value="TPR"/>
    <property type="match status" value="4"/>
</dbReference>
<gene>
    <name evidence="4" type="ORF">TRFO_18230</name>
</gene>
<keyword evidence="1" id="KW-0677">Repeat</keyword>
<proteinExistence type="predicted"/>
<organism evidence="4 5">
    <name type="scientific">Tritrichomonas foetus</name>
    <dbReference type="NCBI Taxonomy" id="1144522"/>
    <lineage>
        <taxon>Eukaryota</taxon>
        <taxon>Metamonada</taxon>
        <taxon>Parabasalia</taxon>
        <taxon>Tritrichomonadida</taxon>
        <taxon>Tritrichomonadidae</taxon>
        <taxon>Tritrichomonas</taxon>
    </lineage>
</organism>
<keyword evidence="5" id="KW-1185">Reference proteome</keyword>
<name>A0A1J4KL69_9EUKA</name>
<comment type="caution">
    <text evidence="4">The sequence shown here is derived from an EMBL/GenBank/DDBJ whole genome shotgun (WGS) entry which is preliminary data.</text>
</comment>
<dbReference type="GO" id="GO:0003341">
    <property type="term" value="P:cilium movement"/>
    <property type="evidence" value="ECO:0007669"/>
    <property type="project" value="TreeGrafter"/>
</dbReference>
<dbReference type="GO" id="GO:0070062">
    <property type="term" value="C:extracellular exosome"/>
    <property type="evidence" value="ECO:0007669"/>
    <property type="project" value="TreeGrafter"/>
</dbReference>
<dbReference type="GO" id="GO:0031514">
    <property type="term" value="C:motile cilium"/>
    <property type="evidence" value="ECO:0007669"/>
    <property type="project" value="TreeGrafter"/>
</dbReference>
<evidence type="ECO:0000313" key="5">
    <source>
        <dbReference type="Proteomes" id="UP000179807"/>
    </source>
</evidence>
<protein>
    <submittedName>
        <fullName evidence="4">TPR Domain containing protein</fullName>
    </submittedName>
</protein>
<evidence type="ECO:0000256" key="2">
    <source>
        <dbReference type="ARBA" id="ARBA00022803"/>
    </source>
</evidence>
<dbReference type="InterPro" id="IPR011990">
    <property type="entry name" value="TPR-like_helical_dom_sf"/>
</dbReference>
<evidence type="ECO:0000256" key="1">
    <source>
        <dbReference type="ARBA" id="ARBA00022737"/>
    </source>
</evidence>
<feature type="region of interest" description="Disordered" evidence="3">
    <location>
        <begin position="323"/>
        <end position="375"/>
    </location>
</feature>
<dbReference type="InterPro" id="IPR019734">
    <property type="entry name" value="TPR_rpt"/>
</dbReference>
<dbReference type="PANTHER" id="PTHR44314:SF1">
    <property type="entry name" value="CILIA- AND FLAGELLA-ASSOCIATED PROTEIN 70"/>
    <property type="match status" value="1"/>
</dbReference>
<evidence type="ECO:0000313" key="4">
    <source>
        <dbReference type="EMBL" id="OHT12041.1"/>
    </source>
</evidence>
<evidence type="ECO:0000256" key="3">
    <source>
        <dbReference type="SAM" id="MobiDB-lite"/>
    </source>
</evidence>
<dbReference type="PANTHER" id="PTHR44314">
    <property type="entry name" value="CILIA- AND FLAGELLA-ASSOCIATED PROTEIN 70"/>
    <property type="match status" value="1"/>
</dbReference>
<dbReference type="InterPro" id="IPR052628">
    <property type="entry name" value="CFAP70"/>
</dbReference>
<dbReference type="EMBL" id="MLAK01000572">
    <property type="protein sequence ID" value="OHT12041.1"/>
    <property type="molecule type" value="Genomic_DNA"/>
</dbReference>
<dbReference type="SUPFAM" id="SSF48452">
    <property type="entry name" value="TPR-like"/>
    <property type="match status" value="2"/>
</dbReference>
<keyword evidence="2" id="KW-0802">TPR repeat</keyword>
<dbReference type="GO" id="GO:0060271">
    <property type="term" value="P:cilium assembly"/>
    <property type="evidence" value="ECO:0007669"/>
    <property type="project" value="TreeGrafter"/>
</dbReference>
<reference evidence="4" key="1">
    <citation type="submission" date="2016-10" db="EMBL/GenBank/DDBJ databases">
        <authorList>
            <person name="Benchimol M."/>
            <person name="Almeida L.G."/>
            <person name="Vasconcelos A.T."/>
            <person name="Perreira-Neves A."/>
            <person name="Rosa I.A."/>
            <person name="Tasca T."/>
            <person name="Bogo M.R."/>
            <person name="de Souza W."/>
        </authorList>
    </citation>
    <scope>NUCLEOTIDE SEQUENCE [LARGE SCALE GENOMIC DNA]</scope>
    <source>
        <strain evidence="4">K</strain>
    </source>
</reference>
<dbReference type="VEuPathDB" id="TrichDB:TRFO_18230"/>
<dbReference type="RefSeq" id="XP_068365177.1">
    <property type="nucleotide sequence ID" value="XM_068500051.1"/>
</dbReference>
<dbReference type="AlphaFoldDB" id="A0A1J4KL69"/>
<dbReference type="Gene3D" id="1.25.40.10">
    <property type="entry name" value="Tetratricopeptide repeat domain"/>
    <property type="match status" value="2"/>
</dbReference>
<dbReference type="GeneID" id="94834755"/>
<accession>A0A1J4KL69</accession>
<feature type="compositionally biased region" description="Polar residues" evidence="3">
    <location>
        <begin position="354"/>
        <end position="368"/>
    </location>
</feature>
<dbReference type="Proteomes" id="UP000179807">
    <property type="component" value="Unassembled WGS sequence"/>
</dbReference>
<dbReference type="OrthoDB" id="10262375at2759"/>